<dbReference type="EMBL" id="CP013345">
    <property type="protein sequence ID" value="AMU92589.1"/>
    <property type="molecule type" value="Genomic_DNA"/>
</dbReference>
<evidence type="ECO:0000313" key="4">
    <source>
        <dbReference type="EMBL" id="AMU92589.1"/>
    </source>
</evidence>
<dbReference type="InterPro" id="IPR045337">
    <property type="entry name" value="MmgE_PrpD_C"/>
</dbReference>
<protein>
    <recommendedName>
        <fullName evidence="6">2-methylcitrate dehydratase</fullName>
    </recommendedName>
</protein>
<evidence type="ECO:0000259" key="2">
    <source>
        <dbReference type="Pfam" id="PF03972"/>
    </source>
</evidence>
<dbReference type="InterPro" id="IPR042188">
    <property type="entry name" value="MmgE/PrpD_sf_2"/>
</dbReference>
<reference evidence="5" key="1">
    <citation type="submission" date="2015-11" db="EMBL/GenBank/DDBJ databases">
        <title>Complete genome sequence of a polyethylene-glycol degrader Sphingopyxis macrogoltabida 203N (NBRC 111659).</title>
        <authorList>
            <person name="Yoshiyuki O."/>
            <person name="Shouta N."/>
            <person name="Nagata Y."/>
            <person name="Numata M."/>
            <person name="Tsuchikane K."/>
            <person name="Hosoyama A."/>
            <person name="Yamazoe A."/>
            <person name="Tsuda M."/>
            <person name="Fujita N."/>
            <person name="Kawai F."/>
        </authorList>
    </citation>
    <scope>NUCLEOTIDE SEQUENCE [LARGE SCALE GENOMIC DNA]</scope>
    <source>
        <strain evidence="5">203N</strain>
        <plasmid evidence="5">unnamed1</plasmid>
    </source>
</reference>
<proteinExistence type="inferred from homology"/>
<name>A0AAC9AZI1_SPHMC</name>
<feature type="domain" description="MmgE/PrpD N-terminal" evidence="2">
    <location>
        <begin position="3"/>
        <end position="232"/>
    </location>
</feature>
<dbReference type="PANTHER" id="PTHR16943">
    <property type="entry name" value="2-METHYLCITRATE DEHYDRATASE-RELATED"/>
    <property type="match status" value="1"/>
</dbReference>
<evidence type="ECO:0008006" key="6">
    <source>
        <dbReference type="Google" id="ProtNLM"/>
    </source>
</evidence>
<organism evidence="4 5">
    <name type="scientific">Sphingopyxis macrogoltabida</name>
    <name type="common">Sphingomonas macrogoltabidus</name>
    <dbReference type="NCBI Taxonomy" id="33050"/>
    <lineage>
        <taxon>Bacteria</taxon>
        <taxon>Pseudomonadati</taxon>
        <taxon>Pseudomonadota</taxon>
        <taxon>Alphaproteobacteria</taxon>
        <taxon>Sphingomonadales</taxon>
        <taxon>Sphingomonadaceae</taxon>
        <taxon>Sphingopyxis</taxon>
    </lineage>
</organism>
<dbReference type="AlphaFoldDB" id="A0AAC9AZI1"/>
<dbReference type="Gene3D" id="3.30.1330.120">
    <property type="entry name" value="2-methylcitrate dehydratase PrpD"/>
    <property type="match status" value="1"/>
</dbReference>
<dbReference type="PANTHER" id="PTHR16943:SF8">
    <property type="entry name" value="2-METHYLCITRATE DEHYDRATASE"/>
    <property type="match status" value="1"/>
</dbReference>
<sequence>MDNLVRFLTQTRYEDLPTEVVDYTKLLCLSQLAAVVGGVNMKASKIVFDQVQTAGGAGEAGVAGYNCKLPVAQAAFCNAVFAHTTELEDDAFPDRTTIGTIIPAMFTLGDALKSSGPALIQSIVLGFDIQAKMALISRAGYKGSMAFSTGGWGTAASATRLLGLDADQTRTTMAIATSLVGGLLHQVPSMMHFMESGVAARDGITAAYWARAGITANPDIIEVHEGFWDMFALDRADLEKYGEALSGELRLMRVGIKKYGCAYLMQRIIDGALELRDNSQFTYDQVESVQLHIAPWFDEFLRRNPKTVDEARFSASHVLAGVILGRPIDLATFSDEAIHDPAYRDAEDKITLVMHEERGNIRFEGPDELVIRLKDGRELRKMCEIARGSPPHYLSVDDVCAKFRQCAGYSGYLSDETIDRIFETVLNLDKVEDVSVITDLLTFSEKSASRQAA</sequence>
<dbReference type="SUPFAM" id="SSF103378">
    <property type="entry name" value="2-methylcitrate dehydratase PrpD"/>
    <property type="match status" value="1"/>
</dbReference>
<evidence type="ECO:0000259" key="3">
    <source>
        <dbReference type="Pfam" id="PF19305"/>
    </source>
</evidence>
<dbReference type="InterPro" id="IPR042183">
    <property type="entry name" value="MmgE/PrpD_sf_1"/>
</dbReference>
<feature type="domain" description="MmgE/PrpD C-terminal" evidence="3">
    <location>
        <begin position="259"/>
        <end position="427"/>
    </location>
</feature>
<dbReference type="GO" id="GO:0016829">
    <property type="term" value="F:lyase activity"/>
    <property type="evidence" value="ECO:0007669"/>
    <property type="project" value="InterPro"/>
</dbReference>
<comment type="similarity">
    <text evidence="1">Belongs to the PrpD family.</text>
</comment>
<evidence type="ECO:0000313" key="5">
    <source>
        <dbReference type="Proteomes" id="UP000076088"/>
    </source>
</evidence>
<dbReference type="Pfam" id="PF03972">
    <property type="entry name" value="MmgE_PrpD_N"/>
    <property type="match status" value="1"/>
</dbReference>
<keyword evidence="5" id="KW-1185">Reference proteome</keyword>
<dbReference type="InterPro" id="IPR005656">
    <property type="entry name" value="MmgE_PrpD"/>
</dbReference>
<evidence type="ECO:0000256" key="1">
    <source>
        <dbReference type="ARBA" id="ARBA00006174"/>
    </source>
</evidence>
<gene>
    <name evidence="4" type="ORF">ATM17_30480</name>
</gene>
<geneLocation type="plasmid" evidence="4 5">
    <name>unnamed1</name>
</geneLocation>
<dbReference type="Pfam" id="PF19305">
    <property type="entry name" value="MmgE_PrpD_C"/>
    <property type="match status" value="1"/>
</dbReference>
<accession>A0AAC9AZI1</accession>
<reference evidence="4 5" key="2">
    <citation type="journal article" date="2016" name="Genome Announc.">
        <title>Complete Genome Sequence of Sphingopyxis macrogoltabida Strain 203N (NBRC 111659), a Polyethylene Glycol Degrader.</title>
        <authorList>
            <person name="Ohtsubo Y."/>
            <person name="Nonoyama S."/>
            <person name="Nagata Y."/>
            <person name="Numata M."/>
            <person name="Tsuchikane K."/>
            <person name="Hosoyama A."/>
            <person name="Yamazoe A."/>
            <person name="Tsuda M."/>
            <person name="Fujita N."/>
            <person name="Kawai F."/>
        </authorList>
    </citation>
    <scope>NUCLEOTIDE SEQUENCE [LARGE SCALE GENOMIC DNA]</scope>
    <source>
        <strain evidence="4 5">203N</strain>
    </source>
</reference>
<dbReference type="InterPro" id="IPR045336">
    <property type="entry name" value="MmgE_PrpD_N"/>
</dbReference>
<keyword evidence="4" id="KW-0614">Plasmid</keyword>
<dbReference type="Gene3D" id="1.10.4100.10">
    <property type="entry name" value="2-methylcitrate dehydratase PrpD"/>
    <property type="match status" value="1"/>
</dbReference>
<dbReference type="InterPro" id="IPR036148">
    <property type="entry name" value="MmgE/PrpD_sf"/>
</dbReference>
<dbReference type="Proteomes" id="UP000076088">
    <property type="component" value="Plasmid unnamed1"/>
</dbReference>